<feature type="compositionally biased region" description="Acidic residues" evidence="1">
    <location>
        <begin position="188"/>
        <end position="206"/>
    </location>
</feature>
<proteinExistence type="predicted"/>
<evidence type="ECO:0000313" key="3">
    <source>
        <dbReference type="Proteomes" id="UP000564573"/>
    </source>
</evidence>
<evidence type="ECO:0000256" key="1">
    <source>
        <dbReference type="SAM" id="MobiDB-lite"/>
    </source>
</evidence>
<dbReference type="RefSeq" id="WP_183787179.1">
    <property type="nucleotide sequence ID" value="NZ_JACIBS010000009.1"/>
</dbReference>
<dbReference type="EMBL" id="JACIBS010000009">
    <property type="protein sequence ID" value="MBB3665982.1"/>
    <property type="molecule type" value="Genomic_DNA"/>
</dbReference>
<gene>
    <name evidence="2" type="ORF">FB384_004941</name>
</gene>
<feature type="compositionally biased region" description="Basic and acidic residues" evidence="1">
    <location>
        <begin position="99"/>
        <end position="110"/>
    </location>
</feature>
<evidence type="ECO:0000313" key="2">
    <source>
        <dbReference type="EMBL" id="MBB3665982.1"/>
    </source>
</evidence>
<feature type="compositionally biased region" description="Low complexity" evidence="1">
    <location>
        <begin position="246"/>
        <end position="266"/>
    </location>
</feature>
<keyword evidence="3" id="KW-1185">Reference proteome</keyword>
<reference evidence="2 3" key="1">
    <citation type="submission" date="2020-08" db="EMBL/GenBank/DDBJ databases">
        <title>Sequencing the genomes of 1000 actinobacteria strains.</title>
        <authorList>
            <person name="Klenk H.-P."/>
        </authorList>
    </citation>
    <scope>NUCLEOTIDE SEQUENCE [LARGE SCALE GENOMIC DNA]</scope>
    <source>
        <strain evidence="2 3">DSM 45267</strain>
    </source>
</reference>
<sequence length="329" mass="35816">MSTEDFDTSALEDFEAEDDFESDFVWPWGQTQHWVVFGDATADELGVYSFIMAHVNPHTGKLTARFGRKRIAERFGKSLDWVDKRLKALAEKDAMQKKPMYWRDAKDHSRGRSVNPTDSYGNKRAQAPNRYRVRIAPPKGQSHPGPISVGEFYKPSKMAARLESQRRSDDESETPGEGGAANQRPGSDQEELSADESTEAPEEEPAPDQGESGETPGEQGGRHTAAPGGRHTTAEGGPPHSGPKYNGAGRTTTSGTTTGVSTTANVSLRSDVLANDTAGRSAQSNTDQSNQVSNHPHAREDDRGSAGPKSAREEAMDHMRSVLGRRQPV</sequence>
<dbReference type="Proteomes" id="UP000564573">
    <property type="component" value="Unassembled WGS sequence"/>
</dbReference>
<feature type="compositionally biased region" description="Basic and acidic residues" evidence="1">
    <location>
        <begin position="297"/>
        <end position="320"/>
    </location>
</feature>
<organism evidence="2 3">
    <name type="scientific">Prauserella sediminis</name>
    <dbReference type="NCBI Taxonomy" id="577680"/>
    <lineage>
        <taxon>Bacteria</taxon>
        <taxon>Bacillati</taxon>
        <taxon>Actinomycetota</taxon>
        <taxon>Actinomycetes</taxon>
        <taxon>Pseudonocardiales</taxon>
        <taxon>Pseudonocardiaceae</taxon>
        <taxon>Prauserella</taxon>
        <taxon>Prauserella salsuginis group</taxon>
    </lineage>
</organism>
<feature type="region of interest" description="Disordered" evidence="1">
    <location>
        <begin position="159"/>
        <end position="329"/>
    </location>
</feature>
<comment type="caution">
    <text evidence="2">The sequence shown here is derived from an EMBL/GenBank/DDBJ whole genome shotgun (WGS) entry which is preliminary data.</text>
</comment>
<protein>
    <submittedName>
        <fullName evidence="2">Uncharacterized protein</fullName>
    </submittedName>
</protein>
<name>A0A839XQ89_9PSEU</name>
<accession>A0A839XQ89</accession>
<feature type="compositionally biased region" description="Polar residues" evidence="1">
    <location>
        <begin position="278"/>
        <end position="294"/>
    </location>
</feature>
<dbReference type="AlphaFoldDB" id="A0A839XQ89"/>
<feature type="region of interest" description="Disordered" evidence="1">
    <location>
        <begin position="99"/>
        <end position="130"/>
    </location>
</feature>